<feature type="domain" description="DUF3152" evidence="3">
    <location>
        <begin position="107"/>
        <end position="273"/>
    </location>
</feature>
<protein>
    <submittedName>
        <fullName evidence="4">DUF3152 domain-containing protein</fullName>
    </submittedName>
</protein>
<dbReference type="Proteomes" id="UP000327143">
    <property type="component" value="Chromosome"/>
</dbReference>
<evidence type="ECO:0000256" key="2">
    <source>
        <dbReference type="SAM" id="Phobius"/>
    </source>
</evidence>
<accession>A0ABX6A7A6</accession>
<gene>
    <name evidence="4" type="ORF">CP969_02040</name>
</gene>
<feature type="compositionally biased region" description="Basic residues" evidence="1">
    <location>
        <begin position="21"/>
        <end position="40"/>
    </location>
</feature>
<dbReference type="InterPro" id="IPR022603">
    <property type="entry name" value="DUF3152"/>
</dbReference>
<evidence type="ECO:0000259" key="3">
    <source>
        <dbReference type="Pfam" id="PF11350"/>
    </source>
</evidence>
<keyword evidence="2" id="KW-0472">Membrane</keyword>
<dbReference type="EMBL" id="CP023700">
    <property type="protein sequence ID" value="QEU83637.1"/>
    <property type="molecule type" value="Genomic_DNA"/>
</dbReference>
<keyword evidence="2" id="KW-0812">Transmembrane</keyword>
<feature type="compositionally biased region" description="Low complexity" evidence="1">
    <location>
        <begin position="72"/>
        <end position="81"/>
    </location>
</feature>
<evidence type="ECO:0000313" key="4">
    <source>
        <dbReference type="EMBL" id="QEU83637.1"/>
    </source>
</evidence>
<keyword evidence="2" id="KW-1133">Transmembrane helix</keyword>
<reference evidence="4 5" key="1">
    <citation type="submission" date="2017-09" db="EMBL/GenBank/DDBJ databases">
        <authorList>
            <person name="Lee N."/>
            <person name="Cho B.-K."/>
        </authorList>
    </citation>
    <scope>NUCLEOTIDE SEQUENCE [LARGE SCALE GENOMIC DNA]</scope>
    <source>
        <strain evidence="4 5">ATCC 39115</strain>
    </source>
</reference>
<feature type="compositionally biased region" description="Polar residues" evidence="1">
    <location>
        <begin position="110"/>
        <end position="126"/>
    </location>
</feature>
<proteinExistence type="predicted"/>
<feature type="region of interest" description="Disordered" evidence="1">
    <location>
        <begin position="1"/>
        <end position="40"/>
    </location>
</feature>
<name>A0ABX6A7A6_STRVD</name>
<feature type="region of interest" description="Disordered" evidence="1">
    <location>
        <begin position="65"/>
        <end position="128"/>
    </location>
</feature>
<dbReference type="Pfam" id="PF11350">
    <property type="entry name" value="DUF3152"/>
    <property type="match status" value="1"/>
</dbReference>
<organism evidence="4 5">
    <name type="scientific">Streptomyces viridosporus T7A</name>
    <dbReference type="NCBI Taxonomy" id="665577"/>
    <lineage>
        <taxon>Bacteria</taxon>
        <taxon>Bacillati</taxon>
        <taxon>Actinomycetota</taxon>
        <taxon>Actinomycetes</taxon>
        <taxon>Kitasatosporales</taxon>
        <taxon>Streptomycetaceae</taxon>
        <taxon>Streptomyces</taxon>
    </lineage>
</organism>
<feature type="compositionally biased region" description="Low complexity" evidence="1">
    <location>
        <begin position="89"/>
        <end position="102"/>
    </location>
</feature>
<dbReference type="SUPFAM" id="SSF55486">
    <property type="entry name" value="Metalloproteases ('zincins'), catalytic domain"/>
    <property type="match status" value="1"/>
</dbReference>
<evidence type="ECO:0000313" key="5">
    <source>
        <dbReference type="Proteomes" id="UP000327143"/>
    </source>
</evidence>
<feature type="transmembrane region" description="Helical" evidence="2">
    <location>
        <begin position="41"/>
        <end position="61"/>
    </location>
</feature>
<evidence type="ECO:0000256" key="1">
    <source>
        <dbReference type="SAM" id="MobiDB-lite"/>
    </source>
</evidence>
<dbReference type="RefSeq" id="WP_026085516.1">
    <property type="nucleotide sequence ID" value="NZ_CP023700.1"/>
</dbReference>
<keyword evidence="5" id="KW-1185">Reference proteome</keyword>
<sequence>MYSARERQSAPATGSTAAGHRAGRRRRSAHRRGRPRRRGRSLLIGPLVAAGLLGSAVYLLGGGRSDASSGAPHPRSTHVTPTPTPSPSASPSSSPSPSASRTEIGVPPTGSGTFVTAQASGETVGSGSRPVRYVVEVETGLDISPSQAANEIAEILAAPRGWTHDPDNAFQLVGAGAPYDITIKIATPATADALCWAGIQQDTGGEYNCEVPGGVVVNLKRWVKGSPNFDGPIHDYRALIINHEVGHFLGHSHVTCGGAGRLAPVMMQQIKGLHGCVANAWPYDENGEFVTGPPV</sequence>